<reference evidence="2 3" key="1">
    <citation type="submission" date="2021-06" db="EMBL/GenBank/DDBJ databases">
        <title>Caerostris extrusa draft genome.</title>
        <authorList>
            <person name="Kono N."/>
            <person name="Arakawa K."/>
        </authorList>
    </citation>
    <scope>NUCLEOTIDE SEQUENCE [LARGE SCALE GENOMIC DNA]</scope>
</reference>
<protein>
    <submittedName>
        <fullName evidence="2">Uncharacterized protein</fullName>
    </submittedName>
</protein>
<sequence length="77" mass="9072">MKKQDSIASSNPGHSEELWPLWNKQPPIFAHLKMNPSLRFHLLLRSPSNPLRVRNPRVEPSQEDFIFNHSDPNYRLN</sequence>
<dbReference type="AlphaFoldDB" id="A0AAV4MEY2"/>
<organism evidence="2 3">
    <name type="scientific">Caerostris extrusa</name>
    <name type="common">Bark spider</name>
    <name type="synonym">Caerostris bankana</name>
    <dbReference type="NCBI Taxonomy" id="172846"/>
    <lineage>
        <taxon>Eukaryota</taxon>
        <taxon>Metazoa</taxon>
        <taxon>Ecdysozoa</taxon>
        <taxon>Arthropoda</taxon>
        <taxon>Chelicerata</taxon>
        <taxon>Arachnida</taxon>
        <taxon>Araneae</taxon>
        <taxon>Araneomorphae</taxon>
        <taxon>Entelegynae</taxon>
        <taxon>Araneoidea</taxon>
        <taxon>Araneidae</taxon>
        <taxon>Caerostris</taxon>
    </lineage>
</organism>
<evidence type="ECO:0000313" key="2">
    <source>
        <dbReference type="EMBL" id="GIX70227.1"/>
    </source>
</evidence>
<evidence type="ECO:0000256" key="1">
    <source>
        <dbReference type="SAM" id="MobiDB-lite"/>
    </source>
</evidence>
<feature type="compositionally biased region" description="Polar residues" evidence="1">
    <location>
        <begin position="1"/>
        <end position="13"/>
    </location>
</feature>
<keyword evidence="3" id="KW-1185">Reference proteome</keyword>
<dbReference type="EMBL" id="BPLR01002123">
    <property type="protein sequence ID" value="GIX70227.1"/>
    <property type="molecule type" value="Genomic_DNA"/>
</dbReference>
<proteinExistence type="predicted"/>
<accession>A0AAV4MEY2</accession>
<dbReference type="Proteomes" id="UP001054945">
    <property type="component" value="Unassembled WGS sequence"/>
</dbReference>
<gene>
    <name evidence="2" type="ORF">CEXT_576641</name>
</gene>
<comment type="caution">
    <text evidence="2">The sequence shown here is derived from an EMBL/GenBank/DDBJ whole genome shotgun (WGS) entry which is preliminary data.</text>
</comment>
<name>A0AAV4MEY2_CAEEX</name>
<evidence type="ECO:0000313" key="3">
    <source>
        <dbReference type="Proteomes" id="UP001054945"/>
    </source>
</evidence>
<feature type="region of interest" description="Disordered" evidence="1">
    <location>
        <begin position="1"/>
        <end position="20"/>
    </location>
</feature>